<sequence length="119" mass="13216">MSRLKPRQIFAVLKHSVKMIPPEPKERGNGGRREEKRVRRKVTCGVRRDRGQATCEKMEVRASRGSDRAGGLSEALCEVAVEAVYEVSAAHTAERRDKVRHIKPATGTAGKVSPEQRIA</sequence>
<name>A0A8T3C562_DENNO</name>
<keyword evidence="3" id="KW-1185">Reference proteome</keyword>
<dbReference type="AlphaFoldDB" id="A0A8T3C562"/>
<dbReference type="EMBL" id="JAGYWB010000003">
    <property type="protein sequence ID" value="KAI0526935.1"/>
    <property type="molecule type" value="Genomic_DNA"/>
</dbReference>
<gene>
    <name evidence="2" type="ORF">KFK09_002529</name>
</gene>
<evidence type="ECO:0000313" key="2">
    <source>
        <dbReference type="EMBL" id="KAI0526935.1"/>
    </source>
</evidence>
<evidence type="ECO:0000256" key="1">
    <source>
        <dbReference type="SAM" id="MobiDB-lite"/>
    </source>
</evidence>
<reference evidence="2" key="1">
    <citation type="journal article" date="2022" name="Front. Genet.">
        <title>Chromosome-Scale Assembly of the Dendrobium nobile Genome Provides Insights Into the Molecular Mechanism of the Biosynthesis of the Medicinal Active Ingredient of Dendrobium.</title>
        <authorList>
            <person name="Xu Q."/>
            <person name="Niu S.-C."/>
            <person name="Li K.-L."/>
            <person name="Zheng P.-J."/>
            <person name="Zhang X.-J."/>
            <person name="Jia Y."/>
            <person name="Liu Y."/>
            <person name="Niu Y.-X."/>
            <person name="Yu L.-H."/>
            <person name="Chen D.-F."/>
            <person name="Zhang G.-Q."/>
        </authorList>
    </citation>
    <scope>NUCLEOTIDE SEQUENCE</scope>
    <source>
        <tissue evidence="2">Leaf</tissue>
    </source>
</reference>
<organism evidence="2 3">
    <name type="scientific">Dendrobium nobile</name>
    <name type="common">Orchid</name>
    <dbReference type="NCBI Taxonomy" id="94219"/>
    <lineage>
        <taxon>Eukaryota</taxon>
        <taxon>Viridiplantae</taxon>
        <taxon>Streptophyta</taxon>
        <taxon>Embryophyta</taxon>
        <taxon>Tracheophyta</taxon>
        <taxon>Spermatophyta</taxon>
        <taxon>Magnoliopsida</taxon>
        <taxon>Liliopsida</taxon>
        <taxon>Asparagales</taxon>
        <taxon>Orchidaceae</taxon>
        <taxon>Epidendroideae</taxon>
        <taxon>Malaxideae</taxon>
        <taxon>Dendrobiinae</taxon>
        <taxon>Dendrobium</taxon>
    </lineage>
</organism>
<accession>A0A8T3C562</accession>
<protein>
    <submittedName>
        <fullName evidence="2">Uncharacterized protein</fullName>
    </submittedName>
</protein>
<feature type="region of interest" description="Disordered" evidence="1">
    <location>
        <begin position="92"/>
        <end position="119"/>
    </location>
</feature>
<feature type="region of interest" description="Disordered" evidence="1">
    <location>
        <begin position="19"/>
        <end position="41"/>
    </location>
</feature>
<feature type="compositionally biased region" description="Basic and acidic residues" evidence="1">
    <location>
        <begin position="23"/>
        <end position="37"/>
    </location>
</feature>
<evidence type="ECO:0000313" key="3">
    <source>
        <dbReference type="Proteomes" id="UP000829196"/>
    </source>
</evidence>
<comment type="caution">
    <text evidence="2">The sequence shown here is derived from an EMBL/GenBank/DDBJ whole genome shotgun (WGS) entry which is preliminary data.</text>
</comment>
<proteinExistence type="predicted"/>
<dbReference type="Proteomes" id="UP000829196">
    <property type="component" value="Unassembled WGS sequence"/>
</dbReference>